<keyword evidence="1" id="KW-0812">Transmembrane</keyword>
<evidence type="ECO:0000313" key="3">
    <source>
        <dbReference type="Proteomes" id="UP000050443"/>
    </source>
</evidence>
<evidence type="ECO:0000256" key="1">
    <source>
        <dbReference type="SAM" id="Phobius"/>
    </source>
</evidence>
<feature type="transmembrane region" description="Helical" evidence="1">
    <location>
        <begin position="40"/>
        <end position="57"/>
    </location>
</feature>
<protein>
    <submittedName>
        <fullName evidence="2">Uncharacterized protein</fullName>
    </submittedName>
</protein>
<sequence length="219" mass="25859">MKNSEKVDQFLANNDESTIKDYHDKLFENLTVLNEKEDKLIVWQIVIIFLYLFAGNLKIENLNLGPVSITDTSILFKLIPLVFVYVLYDLNSVSHQKQEILVAFNIISKSRFDKMFKEDDFNNYLTRIYKPYAFTNSISNFIREKANLVEIIFGLLILIPAMLIWTIPFAILFLMIRDVYINHFNDLLDKLSFFVTIWITSVVVYQMIARTIMIYRKEN</sequence>
<keyword evidence="1" id="KW-1133">Transmembrane helix</keyword>
<dbReference type="PATRIC" id="fig|362413.3.peg.1219"/>
<comment type="caution">
    <text evidence="2">The sequence shown here is derived from an EMBL/GenBank/DDBJ whole genome shotgun (WGS) entry which is preliminary data.</text>
</comment>
<dbReference type="STRING" id="362413.RC62_1247"/>
<accession>A0A0Q0S2P5</accession>
<dbReference type="AlphaFoldDB" id="A0A0Q0S2P5"/>
<keyword evidence="1" id="KW-0472">Membrane</keyword>
<dbReference type="Proteomes" id="UP000050443">
    <property type="component" value="Unassembled WGS sequence"/>
</dbReference>
<organism evidence="2 3">
    <name type="scientific">Flavobacterium aquidurense</name>
    <dbReference type="NCBI Taxonomy" id="362413"/>
    <lineage>
        <taxon>Bacteria</taxon>
        <taxon>Pseudomonadati</taxon>
        <taxon>Bacteroidota</taxon>
        <taxon>Flavobacteriia</taxon>
        <taxon>Flavobacteriales</taxon>
        <taxon>Flavobacteriaceae</taxon>
        <taxon>Flavobacterium</taxon>
    </lineage>
</organism>
<evidence type="ECO:0000313" key="2">
    <source>
        <dbReference type="EMBL" id="KQB39562.1"/>
    </source>
</evidence>
<dbReference type="OrthoDB" id="1339851at2"/>
<dbReference type="RefSeq" id="WP_055096113.1">
    <property type="nucleotide sequence ID" value="NZ_JRLF01000012.1"/>
</dbReference>
<gene>
    <name evidence="2" type="ORF">RC62_1247</name>
</gene>
<feature type="transmembrane region" description="Helical" evidence="1">
    <location>
        <begin position="151"/>
        <end position="176"/>
    </location>
</feature>
<name>A0A0Q0S2P5_9FLAO</name>
<feature type="transmembrane region" description="Helical" evidence="1">
    <location>
        <begin position="191"/>
        <end position="209"/>
    </location>
</feature>
<dbReference type="EMBL" id="JRLF01000012">
    <property type="protein sequence ID" value="KQB39562.1"/>
    <property type="molecule type" value="Genomic_DNA"/>
</dbReference>
<reference evidence="2 3" key="1">
    <citation type="submission" date="2014-09" db="EMBL/GenBank/DDBJ databases">
        <title>Genome sequence of Flavobacterium aquidurense RC62.</title>
        <authorList>
            <person name="Kim J.F."/>
            <person name="Kwak M.-J."/>
        </authorList>
    </citation>
    <scope>NUCLEOTIDE SEQUENCE [LARGE SCALE GENOMIC DNA]</scope>
    <source>
        <strain evidence="2 3">RC62</strain>
    </source>
</reference>
<feature type="transmembrane region" description="Helical" evidence="1">
    <location>
        <begin position="69"/>
        <end position="88"/>
    </location>
</feature>
<proteinExistence type="predicted"/>